<dbReference type="PANTHER" id="PTHR43808">
    <property type="entry name" value="ACETYLORNITHINE DEACETYLASE"/>
    <property type="match status" value="1"/>
</dbReference>
<dbReference type="Gene3D" id="3.40.630.10">
    <property type="entry name" value="Zn peptidases"/>
    <property type="match status" value="1"/>
</dbReference>
<dbReference type="SUPFAM" id="SSF53187">
    <property type="entry name" value="Zn-dependent exopeptidases"/>
    <property type="match status" value="1"/>
</dbReference>
<feature type="domain" description="Peptidase M20 dimerisation" evidence="3">
    <location>
        <begin position="169"/>
        <end position="281"/>
    </location>
</feature>
<dbReference type="Pfam" id="PF07687">
    <property type="entry name" value="M20_dimer"/>
    <property type="match status" value="1"/>
</dbReference>
<dbReference type="EMBL" id="JACJHZ010000037">
    <property type="protein sequence ID" value="MBA9023658.1"/>
    <property type="molecule type" value="Genomic_DNA"/>
</dbReference>
<accession>A0ABR6CF24</accession>
<comment type="caution">
    <text evidence="4">The sequence shown here is derived from an EMBL/GenBank/DDBJ whole genome shotgun (WGS) entry which is preliminary data.</text>
</comment>
<keyword evidence="2" id="KW-0378">Hydrolase</keyword>
<sequence>MLAEMTAIPADGTTGEGYPETVDYIATALSKFTRAEKIDVPESYLEALWGKDLALAREYLPVSQFAPRTIVTATAAGASNEIGLHLTNNYDLYWGARKERAATVAQILALKALTLSGVSLNRSVFLSATPDAYIGGESGAGYLVAHDIGRAKAVLAGSLGGPDIITAGYKGHFWAKITTHGKSTHGSRPMEGKNAIDAMMVVQEKIKRLAAELATNVTPLPIVPEHANAPTIAMCRIEANLEATFIPDRCSLGIDRRLNPGETLSRTMRDLENLVAEAAREAGCSINIHFPHKVEPTYTPPEDPLHATLRRNLRATIGREPRSLIWSHYLGLHYFSAAWDSAAIAYAPGTVDHGNVHVTGSERTVTDDELAATIGILALTIHDYVNRSSTANASSPQGE</sequence>
<keyword evidence="1" id="KW-0479">Metal-binding</keyword>
<dbReference type="RefSeq" id="WP_182575731.1">
    <property type="nucleotide sequence ID" value="NZ_JACJHY010000037.1"/>
</dbReference>
<keyword evidence="5" id="KW-1185">Reference proteome</keyword>
<dbReference type="SUPFAM" id="SSF55031">
    <property type="entry name" value="Bacterial exopeptidase dimerisation domain"/>
    <property type="match status" value="1"/>
</dbReference>
<evidence type="ECO:0000313" key="4">
    <source>
        <dbReference type="EMBL" id="MBA9023658.1"/>
    </source>
</evidence>
<evidence type="ECO:0000259" key="3">
    <source>
        <dbReference type="Pfam" id="PF07687"/>
    </source>
</evidence>
<evidence type="ECO:0000256" key="2">
    <source>
        <dbReference type="ARBA" id="ARBA00022801"/>
    </source>
</evidence>
<dbReference type="InterPro" id="IPR011650">
    <property type="entry name" value="Peptidase_M20_dimer"/>
</dbReference>
<dbReference type="Proteomes" id="UP000587524">
    <property type="component" value="Unassembled WGS sequence"/>
</dbReference>
<name>A0ABR6CF24_9HYPH</name>
<organism evidence="4 5">
    <name type="scientific">Aminobacter ciceronei</name>
    <dbReference type="NCBI Taxonomy" id="150723"/>
    <lineage>
        <taxon>Bacteria</taxon>
        <taxon>Pseudomonadati</taxon>
        <taxon>Pseudomonadota</taxon>
        <taxon>Alphaproteobacteria</taxon>
        <taxon>Hyphomicrobiales</taxon>
        <taxon>Phyllobacteriaceae</taxon>
        <taxon>Aminobacter</taxon>
    </lineage>
</organism>
<protein>
    <submittedName>
        <fullName evidence="4">Acetylornithine deacetylase/succinyl-diaminopimelate desuccinylase-like protein</fullName>
    </submittedName>
</protein>
<gene>
    <name evidence="4" type="ORF">HNQ97_005686</name>
</gene>
<dbReference type="InterPro" id="IPR036264">
    <property type="entry name" value="Bact_exopeptidase_dim_dom"/>
</dbReference>
<proteinExistence type="predicted"/>
<evidence type="ECO:0000313" key="5">
    <source>
        <dbReference type="Proteomes" id="UP000587524"/>
    </source>
</evidence>
<dbReference type="InterPro" id="IPR050072">
    <property type="entry name" value="Peptidase_M20A"/>
</dbReference>
<evidence type="ECO:0000256" key="1">
    <source>
        <dbReference type="ARBA" id="ARBA00022723"/>
    </source>
</evidence>
<dbReference type="Gene3D" id="3.30.70.360">
    <property type="match status" value="1"/>
</dbReference>
<reference evidence="4 5" key="1">
    <citation type="submission" date="2020-08" db="EMBL/GenBank/DDBJ databases">
        <title>Genomic Encyclopedia of Type Strains, Phase IV (KMG-IV): sequencing the most valuable type-strain genomes for metagenomic binning, comparative biology and taxonomic classification.</title>
        <authorList>
            <person name="Goeker M."/>
        </authorList>
    </citation>
    <scope>NUCLEOTIDE SEQUENCE [LARGE SCALE GENOMIC DNA]</scope>
    <source>
        <strain evidence="4 5">DSM 17455</strain>
    </source>
</reference>